<evidence type="ECO:0000256" key="2">
    <source>
        <dbReference type="ARBA" id="ARBA00022475"/>
    </source>
</evidence>
<gene>
    <name evidence="9" type="ORF">SAMN05216464_10192</name>
</gene>
<feature type="transmembrane region" description="Helical" evidence="6">
    <location>
        <begin position="680"/>
        <end position="704"/>
    </location>
</feature>
<evidence type="ECO:0000313" key="10">
    <source>
        <dbReference type="Proteomes" id="UP000199072"/>
    </source>
</evidence>
<dbReference type="PANTHER" id="PTHR30572:SF18">
    <property type="entry name" value="ABC-TYPE MACROLIDE FAMILY EXPORT SYSTEM PERMEASE COMPONENT 2"/>
    <property type="match status" value="1"/>
</dbReference>
<dbReference type="InterPro" id="IPR050250">
    <property type="entry name" value="Macrolide_Exporter_MacB"/>
</dbReference>
<accession>A0A1G6SZB8</accession>
<evidence type="ECO:0000256" key="3">
    <source>
        <dbReference type="ARBA" id="ARBA00022692"/>
    </source>
</evidence>
<dbReference type="Proteomes" id="UP000199072">
    <property type="component" value="Unassembled WGS sequence"/>
</dbReference>
<dbReference type="Pfam" id="PF12704">
    <property type="entry name" value="MacB_PCD"/>
    <property type="match status" value="1"/>
</dbReference>
<evidence type="ECO:0000256" key="4">
    <source>
        <dbReference type="ARBA" id="ARBA00022989"/>
    </source>
</evidence>
<feature type="transmembrane region" description="Helical" evidence="6">
    <location>
        <begin position="372"/>
        <end position="396"/>
    </location>
</feature>
<keyword evidence="4 6" id="KW-1133">Transmembrane helix</keyword>
<dbReference type="InterPro" id="IPR025857">
    <property type="entry name" value="MacB_PCD"/>
</dbReference>
<keyword evidence="10" id="KW-1185">Reference proteome</keyword>
<dbReference type="GO" id="GO:0022857">
    <property type="term" value="F:transmembrane transporter activity"/>
    <property type="evidence" value="ECO:0007669"/>
    <property type="project" value="TreeGrafter"/>
</dbReference>
<comment type="subcellular location">
    <subcellularLocation>
        <location evidence="1">Cell membrane</location>
        <topology evidence="1">Multi-pass membrane protein</topology>
    </subcellularLocation>
</comment>
<protein>
    <submittedName>
        <fullName evidence="9">Putative ABC transport system permease protein</fullName>
    </submittedName>
</protein>
<organism evidence="9 10">
    <name type="scientific">Mucilaginibacter pineti</name>
    <dbReference type="NCBI Taxonomy" id="1391627"/>
    <lineage>
        <taxon>Bacteria</taxon>
        <taxon>Pseudomonadati</taxon>
        <taxon>Bacteroidota</taxon>
        <taxon>Sphingobacteriia</taxon>
        <taxon>Sphingobacteriales</taxon>
        <taxon>Sphingobacteriaceae</taxon>
        <taxon>Mucilaginibacter</taxon>
    </lineage>
</organism>
<sequence>MLKNYIKIAFRNLIRDKAYSVLNLIGLSMGLASVIMIMAYVRYELSYDKSYSNHTQVYRLTREAKSANTDEVFIDVPSGLAQALQKEFPAVNTFSGVFASNVEVKHHNDIVSINSIQAGADFFKIFNFPFAKGDPGSSLTEPGSIVISERIAQKLFAGKEAVGSNITTVGGKVLHITGVMKNLPANSHLTGDIVVSGSGDKSMAESLNWMAYTSFPQYILLNNHTDARQLENQFASIYKKYQFPKDVSIHLQPVTDIHLRSHAQNEISINSDIKYVYIFMSAALLILFVACINYINLTTARSLQRAKEIGLRKVLGALRKQLIMQFLTESFLFFFISTVLALFISYTMWPAFSAVITGYEYVMPLFDTKSALMVFAVFVTGGLLAGAYPAFFLSSLQPVKVLRGLSKFGINISLRKALVVLQFTISGVLMVSTIVVYQQLNFISNARLGFNKDNLITVPFYMSNSHVAAFKYELTKNRDIQSATVASWSIGKDYGGSSSMEDKKDPKRQLQFSFINADFDFVKTMQINVKAGRNFSAAFGTDTVNAENLNKKNLPYEQFKKELATQSVILNEEAVKLLDIKKPVGHVISTGAVQGTIIGVAENFNGLTLHQKIPAVVMTCSAISEYGQMFIRISPRNTQNTLNYIADQWKKFYPSHRFDFAFADDKLQKLYSADKRLGTLFGTFATLAIAIGCLGLFGLISLTVQNRLKEIGIRKVLGASVIDITSLISADFVKLVIVSFVISSPVAWYLMTNWLQSFAYRIDIHWWIFLIACGIAIVISLVTLSFQSIKAAIANPVKSLRSE</sequence>
<proteinExistence type="predicted"/>
<feature type="transmembrane region" description="Helical" evidence="6">
    <location>
        <begin position="275"/>
        <end position="297"/>
    </location>
</feature>
<dbReference type="InterPro" id="IPR003838">
    <property type="entry name" value="ABC3_permease_C"/>
</dbReference>
<evidence type="ECO:0000259" key="8">
    <source>
        <dbReference type="Pfam" id="PF12704"/>
    </source>
</evidence>
<dbReference type="EMBL" id="FNAI01000001">
    <property type="protein sequence ID" value="SDD21596.1"/>
    <property type="molecule type" value="Genomic_DNA"/>
</dbReference>
<keyword evidence="5 6" id="KW-0472">Membrane</keyword>
<feature type="transmembrane region" description="Helical" evidence="6">
    <location>
        <begin position="764"/>
        <end position="786"/>
    </location>
</feature>
<feature type="domain" description="MacB-like periplasmic core" evidence="8">
    <location>
        <begin position="20"/>
        <end position="234"/>
    </location>
</feature>
<evidence type="ECO:0000256" key="5">
    <source>
        <dbReference type="ARBA" id="ARBA00023136"/>
    </source>
</evidence>
<evidence type="ECO:0000259" key="7">
    <source>
        <dbReference type="Pfam" id="PF02687"/>
    </source>
</evidence>
<evidence type="ECO:0000256" key="6">
    <source>
        <dbReference type="SAM" id="Phobius"/>
    </source>
</evidence>
<feature type="transmembrane region" description="Helical" evidence="6">
    <location>
        <begin position="417"/>
        <end position="437"/>
    </location>
</feature>
<feature type="transmembrane region" description="Helical" evidence="6">
    <location>
        <begin position="21"/>
        <end position="43"/>
    </location>
</feature>
<feature type="transmembrane region" description="Helical" evidence="6">
    <location>
        <begin position="716"/>
        <end position="744"/>
    </location>
</feature>
<keyword evidence="3 6" id="KW-0812">Transmembrane</keyword>
<dbReference type="GO" id="GO:0005886">
    <property type="term" value="C:plasma membrane"/>
    <property type="evidence" value="ECO:0007669"/>
    <property type="project" value="UniProtKB-SubCell"/>
</dbReference>
<name>A0A1G6SZB8_9SPHI</name>
<dbReference type="OrthoDB" id="727849at2"/>
<keyword evidence="2" id="KW-1003">Cell membrane</keyword>
<dbReference type="AlphaFoldDB" id="A0A1G6SZB8"/>
<reference evidence="9 10" key="1">
    <citation type="submission" date="2016-10" db="EMBL/GenBank/DDBJ databases">
        <authorList>
            <person name="de Groot N.N."/>
        </authorList>
    </citation>
    <scope>NUCLEOTIDE SEQUENCE [LARGE SCALE GENOMIC DNA]</scope>
    <source>
        <strain evidence="9 10">47C3B</strain>
    </source>
</reference>
<dbReference type="RefSeq" id="WP_091142406.1">
    <property type="nucleotide sequence ID" value="NZ_FNAI01000001.1"/>
</dbReference>
<dbReference type="STRING" id="1391627.SAMN05216464_10192"/>
<feature type="transmembrane region" description="Helical" evidence="6">
    <location>
        <begin position="331"/>
        <end position="352"/>
    </location>
</feature>
<evidence type="ECO:0000313" key="9">
    <source>
        <dbReference type="EMBL" id="SDD21596.1"/>
    </source>
</evidence>
<evidence type="ECO:0000256" key="1">
    <source>
        <dbReference type="ARBA" id="ARBA00004651"/>
    </source>
</evidence>
<dbReference type="PANTHER" id="PTHR30572">
    <property type="entry name" value="MEMBRANE COMPONENT OF TRANSPORTER-RELATED"/>
    <property type="match status" value="1"/>
</dbReference>
<feature type="domain" description="ABC3 transporter permease C-terminal" evidence="7">
    <location>
        <begin position="281"/>
        <end position="398"/>
    </location>
</feature>
<feature type="domain" description="ABC3 transporter permease C-terminal" evidence="7">
    <location>
        <begin position="683"/>
        <end position="796"/>
    </location>
</feature>
<dbReference type="Pfam" id="PF02687">
    <property type="entry name" value="FtsX"/>
    <property type="match status" value="2"/>
</dbReference>